<evidence type="ECO:0000313" key="2">
    <source>
        <dbReference type="Proteomes" id="UP000215215"/>
    </source>
</evidence>
<accession>A0A235BPF8</accession>
<protein>
    <recommendedName>
        <fullName evidence="3">FlgD Ig-like domain-containing protein</fullName>
    </recommendedName>
</protein>
<evidence type="ECO:0008006" key="3">
    <source>
        <dbReference type="Google" id="ProtNLM"/>
    </source>
</evidence>
<gene>
    <name evidence="1" type="ORF">CH333_09535</name>
</gene>
<dbReference type="Proteomes" id="UP000215215">
    <property type="component" value="Unassembled WGS sequence"/>
</dbReference>
<feature type="non-terminal residue" evidence="1">
    <location>
        <position position="1"/>
    </location>
</feature>
<name>A0A235BPF8_UNCW3</name>
<dbReference type="AlphaFoldDB" id="A0A235BPF8"/>
<dbReference type="EMBL" id="NOZQ01000211">
    <property type="protein sequence ID" value="OYD13889.1"/>
    <property type="molecule type" value="Genomic_DNA"/>
</dbReference>
<sequence>AHVRLYAYDRMGRLVKKILDGDPTGSASYSVDENDNIVWTHIWDGRGDDGNMLPMGVYVVFLEAQSEESGEVVKGKRTTTLVKDMR</sequence>
<proteinExistence type="predicted"/>
<dbReference type="Gene3D" id="2.60.40.4070">
    <property type="match status" value="1"/>
</dbReference>
<comment type="caution">
    <text evidence="1">The sequence shown here is derived from an EMBL/GenBank/DDBJ whole genome shotgun (WGS) entry which is preliminary data.</text>
</comment>
<reference evidence="1 2" key="1">
    <citation type="submission" date="2017-07" db="EMBL/GenBank/DDBJ databases">
        <title>Recovery of genomes from metagenomes via a dereplication, aggregation, and scoring strategy.</title>
        <authorList>
            <person name="Sieber C.M."/>
            <person name="Probst A.J."/>
            <person name="Sharrar A."/>
            <person name="Thomas B.C."/>
            <person name="Hess M."/>
            <person name="Tringe S.G."/>
            <person name="Banfield J.F."/>
        </authorList>
    </citation>
    <scope>NUCLEOTIDE SEQUENCE [LARGE SCALE GENOMIC DNA]</scope>
    <source>
        <strain evidence="1">JGI_Cruoil_03_44_89</strain>
    </source>
</reference>
<evidence type="ECO:0000313" key="1">
    <source>
        <dbReference type="EMBL" id="OYD13889.1"/>
    </source>
</evidence>
<organism evidence="1 2">
    <name type="scientific">candidate division WOR-3 bacterium JGI_Cruoil_03_44_89</name>
    <dbReference type="NCBI Taxonomy" id="1973748"/>
    <lineage>
        <taxon>Bacteria</taxon>
        <taxon>Bacteria division WOR-3</taxon>
    </lineage>
</organism>